<dbReference type="GO" id="GO:0000981">
    <property type="term" value="F:DNA-binding transcription factor activity, RNA polymerase II-specific"/>
    <property type="evidence" value="ECO:0007669"/>
    <property type="project" value="InterPro"/>
</dbReference>
<reference evidence="9 10" key="1">
    <citation type="journal article" date="2020" name="Nat. Commun.">
        <title>Genome of Tripterygium wilfordii and identification of cytochrome P450 involved in triptolide biosynthesis.</title>
        <authorList>
            <person name="Tu L."/>
            <person name="Su P."/>
            <person name="Zhang Z."/>
            <person name="Gao L."/>
            <person name="Wang J."/>
            <person name="Hu T."/>
            <person name="Zhou J."/>
            <person name="Zhang Y."/>
            <person name="Zhao Y."/>
            <person name="Liu Y."/>
            <person name="Song Y."/>
            <person name="Tong Y."/>
            <person name="Lu Y."/>
            <person name="Yang J."/>
            <person name="Xu C."/>
            <person name="Jia M."/>
            <person name="Peters R.J."/>
            <person name="Huang L."/>
            <person name="Gao W."/>
        </authorList>
    </citation>
    <scope>NUCLEOTIDE SEQUENCE [LARGE SCALE GENOMIC DNA]</scope>
    <source>
        <strain evidence="10">cv. XIE 37</strain>
        <tissue evidence="9">Leaf</tissue>
    </source>
</reference>
<evidence type="ECO:0000256" key="1">
    <source>
        <dbReference type="ARBA" id="ARBA00004123"/>
    </source>
</evidence>
<dbReference type="EMBL" id="JAAARO010000019">
    <property type="protein sequence ID" value="KAF5730650.1"/>
    <property type="molecule type" value="Genomic_DNA"/>
</dbReference>
<dbReference type="PRINTS" id="PR00404">
    <property type="entry name" value="MADSDOMAIN"/>
</dbReference>
<evidence type="ECO:0000256" key="5">
    <source>
        <dbReference type="ARBA" id="ARBA00023242"/>
    </source>
</evidence>
<comment type="caution">
    <text evidence="9">The sequence shown here is derived from an EMBL/GenBank/DDBJ whole genome shotgun (WGS) entry which is preliminary data.</text>
</comment>
<dbReference type="GO" id="GO:0005634">
    <property type="term" value="C:nucleus"/>
    <property type="evidence" value="ECO:0007669"/>
    <property type="project" value="UniProtKB-SubCell"/>
</dbReference>
<feature type="compositionally biased region" description="Pro residues" evidence="7">
    <location>
        <begin position="169"/>
        <end position="181"/>
    </location>
</feature>
<sequence>MTRKKVKLAYITNDSARKATFKKREKGLMKKVSELSTLCGIDACAIVYSPYDSQPDVWPSPVGVQRVLSKFRKIPEMEQSRKMVNQESFLRQRIVKANEQLKKQRQDNREKEMIHVMFRSLTGESLQGLNMMDLNDLGWLIDQNLKDLHKAYESYDKNVNDTTARVAPTPTPSPPSPPPPSAMEFEELLVDQKPVTSFGMNMQKQQWPMDMLNTQGKKTETWPAVGEDMIFPFVETQPNALWSNGFFP</sequence>
<dbReference type="InterPro" id="IPR033897">
    <property type="entry name" value="SRF-like_MADS-box"/>
</dbReference>
<feature type="domain" description="MADS-box" evidence="8">
    <location>
        <begin position="1"/>
        <end position="49"/>
    </location>
</feature>
<evidence type="ECO:0000256" key="4">
    <source>
        <dbReference type="ARBA" id="ARBA00023163"/>
    </source>
</evidence>
<dbReference type="GO" id="GO:0046983">
    <property type="term" value="F:protein dimerization activity"/>
    <property type="evidence" value="ECO:0007669"/>
    <property type="project" value="InterPro"/>
</dbReference>
<keyword evidence="6" id="KW-0175">Coiled coil</keyword>
<dbReference type="Proteomes" id="UP000593562">
    <property type="component" value="Unassembled WGS sequence"/>
</dbReference>
<protein>
    <recommendedName>
        <fullName evidence="8">MADS-box domain-containing protein</fullName>
    </recommendedName>
</protein>
<feature type="region of interest" description="Disordered" evidence="7">
    <location>
        <begin position="163"/>
        <end position="183"/>
    </location>
</feature>
<keyword evidence="3" id="KW-0238">DNA-binding</keyword>
<evidence type="ECO:0000256" key="2">
    <source>
        <dbReference type="ARBA" id="ARBA00023015"/>
    </source>
</evidence>
<dbReference type="CDD" id="cd00266">
    <property type="entry name" value="MADS_SRF_like"/>
    <property type="match status" value="1"/>
</dbReference>
<dbReference type="SUPFAM" id="SSF55455">
    <property type="entry name" value="SRF-like"/>
    <property type="match status" value="1"/>
</dbReference>
<organism evidence="9 10">
    <name type="scientific">Tripterygium wilfordii</name>
    <name type="common">Thunder God vine</name>
    <dbReference type="NCBI Taxonomy" id="458696"/>
    <lineage>
        <taxon>Eukaryota</taxon>
        <taxon>Viridiplantae</taxon>
        <taxon>Streptophyta</taxon>
        <taxon>Embryophyta</taxon>
        <taxon>Tracheophyta</taxon>
        <taxon>Spermatophyta</taxon>
        <taxon>Magnoliopsida</taxon>
        <taxon>eudicotyledons</taxon>
        <taxon>Gunneridae</taxon>
        <taxon>Pentapetalae</taxon>
        <taxon>rosids</taxon>
        <taxon>fabids</taxon>
        <taxon>Celastrales</taxon>
        <taxon>Celastraceae</taxon>
        <taxon>Tripterygium</taxon>
    </lineage>
</organism>
<feature type="coiled-coil region" evidence="6">
    <location>
        <begin position="87"/>
        <end position="114"/>
    </location>
</feature>
<dbReference type="SMART" id="SM00432">
    <property type="entry name" value="MADS"/>
    <property type="match status" value="1"/>
</dbReference>
<dbReference type="PROSITE" id="PS50066">
    <property type="entry name" value="MADS_BOX_2"/>
    <property type="match status" value="1"/>
</dbReference>
<dbReference type="AlphaFoldDB" id="A0A7J7C970"/>
<dbReference type="PANTHER" id="PTHR11945:SF387">
    <property type="entry name" value="AGAMOUS-LIKE MADS-BOX PROTEIN AGL80"/>
    <property type="match status" value="1"/>
</dbReference>
<dbReference type="InParanoid" id="A0A7J7C970"/>
<proteinExistence type="predicted"/>
<dbReference type="FunCoup" id="A0A7J7C970">
    <property type="interactions" value="82"/>
</dbReference>
<evidence type="ECO:0000313" key="9">
    <source>
        <dbReference type="EMBL" id="KAF5730650.1"/>
    </source>
</evidence>
<evidence type="ECO:0000259" key="8">
    <source>
        <dbReference type="PROSITE" id="PS50066"/>
    </source>
</evidence>
<gene>
    <name evidence="9" type="ORF">HS088_TW19G00242</name>
</gene>
<keyword evidence="4" id="KW-0804">Transcription</keyword>
<keyword evidence="2" id="KW-0805">Transcription regulation</keyword>
<dbReference type="FunFam" id="3.40.1810.10:FF:000018">
    <property type="entry name" value="agamous-like MADS-box protein AGL80"/>
    <property type="match status" value="1"/>
</dbReference>
<evidence type="ECO:0000313" key="10">
    <source>
        <dbReference type="Proteomes" id="UP000593562"/>
    </source>
</evidence>
<dbReference type="OrthoDB" id="779403at2759"/>
<dbReference type="InterPro" id="IPR002100">
    <property type="entry name" value="TF_MADSbox"/>
</dbReference>
<dbReference type="InterPro" id="IPR036879">
    <property type="entry name" value="TF_MADSbox_sf"/>
</dbReference>
<evidence type="ECO:0000256" key="6">
    <source>
        <dbReference type="SAM" id="Coils"/>
    </source>
</evidence>
<dbReference type="Gene3D" id="3.40.1810.10">
    <property type="entry name" value="Transcription factor, MADS-box"/>
    <property type="match status" value="1"/>
</dbReference>
<dbReference type="GO" id="GO:0000978">
    <property type="term" value="F:RNA polymerase II cis-regulatory region sequence-specific DNA binding"/>
    <property type="evidence" value="ECO:0007669"/>
    <property type="project" value="TreeGrafter"/>
</dbReference>
<keyword evidence="5" id="KW-0539">Nucleus</keyword>
<keyword evidence="10" id="KW-1185">Reference proteome</keyword>
<dbReference type="GO" id="GO:0045944">
    <property type="term" value="P:positive regulation of transcription by RNA polymerase II"/>
    <property type="evidence" value="ECO:0007669"/>
    <property type="project" value="InterPro"/>
</dbReference>
<dbReference type="Pfam" id="PF00319">
    <property type="entry name" value="SRF-TF"/>
    <property type="match status" value="1"/>
</dbReference>
<evidence type="ECO:0000256" key="7">
    <source>
        <dbReference type="SAM" id="MobiDB-lite"/>
    </source>
</evidence>
<name>A0A7J7C970_TRIWF</name>
<accession>A0A7J7C970</accession>
<dbReference type="PANTHER" id="PTHR11945">
    <property type="entry name" value="MADS BOX PROTEIN"/>
    <property type="match status" value="1"/>
</dbReference>
<evidence type="ECO:0000256" key="3">
    <source>
        <dbReference type="ARBA" id="ARBA00023125"/>
    </source>
</evidence>
<comment type="subcellular location">
    <subcellularLocation>
        <location evidence="1">Nucleus</location>
    </subcellularLocation>
</comment>